<reference evidence="1" key="1">
    <citation type="submission" date="2019-08" db="EMBL/GenBank/DDBJ databases">
        <authorList>
            <person name="Kucharzyk K."/>
            <person name="Murdoch R.W."/>
            <person name="Higgins S."/>
            <person name="Loffler F."/>
        </authorList>
    </citation>
    <scope>NUCLEOTIDE SEQUENCE</scope>
</reference>
<name>A0A645ITC2_9ZZZZ</name>
<proteinExistence type="predicted"/>
<comment type="caution">
    <text evidence="1">The sequence shown here is derived from an EMBL/GenBank/DDBJ whole genome shotgun (WGS) entry which is preliminary data.</text>
</comment>
<protein>
    <submittedName>
        <fullName evidence="1">Uncharacterized protein</fullName>
    </submittedName>
</protein>
<dbReference type="EMBL" id="VSSQ01114563">
    <property type="protein sequence ID" value="MPN50403.1"/>
    <property type="molecule type" value="Genomic_DNA"/>
</dbReference>
<gene>
    <name evidence="1" type="ORF">SDC9_198029</name>
</gene>
<dbReference type="AlphaFoldDB" id="A0A645ITC2"/>
<sequence length="81" mass="9326">MPNVGHWHVKRGTTPRAFRNVQTLDRIHPNPYYVRATDFPQLVLCGMEQAAHPREGRPPFRSPTIGFSERGLVSEPREFTI</sequence>
<accession>A0A645ITC2</accession>
<organism evidence="1">
    <name type="scientific">bioreactor metagenome</name>
    <dbReference type="NCBI Taxonomy" id="1076179"/>
    <lineage>
        <taxon>unclassified sequences</taxon>
        <taxon>metagenomes</taxon>
        <taxon>ecological metagenomes</taxon>
    </lineage>
</organism>
<evidence type="ECO:0000313" key="1">
    <source>
        <dbReference type="EMBL" id="MPN50403.1"/>
    </source>
</evidence>